<dbReference type="Gene3D" id="1.10.8.60">
    <property type="match status" value="2"/>
</dbReference>
<dbReference type="Gene3D" id="3.40.50.300">
    <property type="entry name" value="P-loop containing nucleotide triphosphate hydrolases"/>
    <property type="match status" value="2"/>
</dbReference>
<keyword evidence="6" id="KW-1185">Reference proteome</keyword>
<keyword evidence="3" id="KW-0067">ATP-binding</keyword>
<evidence type="ECO:0000259" key="4">
    <source>
        <dbReference type="SMART" id="SM00382"/>
    </source>
</evidence>
<protein>
    <submittedName>
        <fullName evidence="5">ATPase family associated with various cellular activities (AAA)</fullName>
    </submittedName>
</protein>
<dbReference type="SMART" id="SM00382">
    <property type="entry name" value="AAA"/>
    <property type="match status" value="2"/>
</dbReference>
<proteinExistence type="inferred from homology"/>
<dbReference type="SUPFAM" id="SSF52540">
    <property type="entry name" value="P-loop containing nucleoside triphosphate hydrolases"/>
    <property type="match status" value="2"/>
</dbReference>
<dbReference type="InterPro" id="IPR003593">
    <property type="entry name" value="AAA+_ATPase"/>
</dbReference>
<dbReference type="FunFam" id="3.40.50.300:FF:000216">
    <property type="entry name" value="Type VII secretion ATPase EccA"/>
    <property type="match status" value="2"/>
</dbReference>
<dbReference type="Pfam" id="PF00004">
    <property type="entry name" value="AAA"/>
    <property type="match status" value="2"/>
</dbReference>
<dbReference type="CDD" id="cd00009">
    <property type="entry name" value="AAA"/>
    <property type="match status" value="1"/>
</dbReference>
<evidence type="ECO:0000256" key="1">
    <source>
        <dbReference type="ARBA" id="ARBA00010378"/>
    </source>
</evidence>
<sequence length="882" mass="100630">MAEKILDKNYKFKDLLVYASNESFEGNKKKYRRVFENKETTYIYVELSFYNKLFDEEDWEANITLKAFKLNSDGGRKELCNLPSKRIIKKDENIVYIRESWGNDDPGSYWSRGDYEWEAYIDGEKVSTRRFYVEEGGLVQPGNNPYFEITSIKLFDGPYEGLPVDKRVYVTQFDSQETQYIFVEFTVKNKQEKSWYAEVFFKFYNDAGQLKGETSELRYVGPNEQSFTLTSGWGSSNKGTWFPDKYRLEVIFMDQLIAVVPFEVADSFVEGVPVIHKPETGTLFTGFSTSTKNQEQTLEEIMEELQEMIGLDSVKEKIKDYMHYLRFLKLRQEQGFEENTQISLHSVFMGNPGTGKTTVAKMLGKIYHKLGLLSKGTVLEVGRPELVGKFIGQTAPKVQEMIEKARGGILFIDEAYSLARKGDQDGQDFGKEVIEVLIKEMSDGKGDLAIIVAGYPAEMEIFLDSNPGLRSRFNMIYQFPDYLPQELMQILDLKAKKKNIEFDPEAREYIKKQLTEAYRNRDRTFGNARLVASLVEEAKMNLGLRVMKNADLDNISPDLLKTVTLEDVKNIFKTKKSALPDISIDEELLHEALDELNGLIGMSSVKEEVVELVKLVRFYRETGRDVLGKFSLHTVFTGNPGTGKTTVARIIAKIYKALGVLERGHCVETDRQGLVAGYVGQTALKTTERINQAMGGVLFIDEAYALTQGHENDFGKEAVETLLKQMEDKRGQFAVIVAGYPDNMKQFLEANPGLASRFDITIKFEDYTVDELLQIALYMLKAENLTPTEEALEHLRKYFDYLYQKRDKFFGNARTVRKVIQQAIKNQHLRMASLPKEQRTEEVIHQLDVLDVKEFNENLEAGGQGGIGFKLGGGSTATDTKK</sequence>
<feature type="domain" description="AAA+ ATPase" evidence="4">
    <location>
        <begin position="342"/>
        <end position="481"/>
    </location>
</feature>
<dbReference type="OrthoDB" id="9806903at2"/>
<dbReference type="PANTHER" id="PTHR43392">
    <property type="entry name" value="AAA-TYPE ATPASE FAMILY PROTEIN / ANKYRIN REPEAT FAMILY PROTEIN"/>
    <property type="match status" value="1"/>
</dbReference>
<dbReference type="InterPro" id="IPR003959">
    <property type="entry name" value="ATPase_AAA_core"/>
</dbReference>
<gene>
    <name evidence="5" type="ORF">Rain11_1442</name>
</gene>
<dbReference type="InterPro" id="IPR041627">
    <property type="entry name" value="AAA_lid_6"/>
</dbReference>
<dbReference type="AlphaFoldDB" id="A0A2N3IG40"/>
<dbReference type="GO" id="GO:0016887">
    <property type="term" value="F:ATP hydrolysis activity"/>
    <property type="evidence" value="ECO:0007669"/>
    <property type="project" value="InterPro"/>
</dbReference>
<comment type="caution">
    <text evidence="5">The sequence shown here is derived from an EMBL/GenBank/DDBJ whole genome shotgun (WGS) entry which is preliminary data.</text>
</comment>
<evidence type="ECO:0000256" key="2">
    <source>
        <dbReference type="ARBA" id="ARBA00022741"/>
    </source>
</evidence>
<dbReference type="Proteomes" id="UP000233387">
    <property type="component" value="Unassembled WGS sequence"/>
</dbReference>
<dbReference type="PANTHER" id="PTHR43392:SF2">
    <property type="entry name" value="AAA-TYPE ATPASE FAMILY PROTEIN _ ANKYRIN REPEAT FAMILY PROTEIN"/>
    <property type="match status" value="1"/>
</dbReference>
<dbReference type="InterPro" id="IPR050773">
    <property type="entry name" value="CbxX/CfxQ_RuBisCO_ESX"/>
</dbReference>
<accession>A0A2N3IG40</accession>
<evidence type="ECO:0000256" key="3">
    <source>
        <dbReference type="ARBA" id="ARBA00022840"/>
    </source>
</evidence>
<dbReference type="GO" id="GO:0005524">
    <property type="term" value="F:ATP binding"/>
    <property type="evidence" value="ECO:0007669"/>
    <property type="project" value="UniProtKB-KW"/>
</dbReference>
<dbReference type="InterPro" id="IPR000641">
    <property type="entry name" value="CbxX/CfxQ"/>
</dbReference>
<dbReference type="PRINTS" id="PR00819">
    <property type="entry name" value="CBXCFQXSUPER"/>
</dbReference>
<comment type="similarity">
    <text evidence="1">Belongs to the CbxX/CfxQ family.</text>
</comment>
<dbReference type="Pfam" id="PF17866">
    <property type="entry name" value="AAA_lid_6"/>
    <property type="match status" value="2"/>
</dbReference>
<reference evidence="5 6" key="1">
    <citation type="submission" date="2017-06" db="EMBL/GenBank/DDBJ databases">
        <title>Raineya orbicola gen. nov., sp. nov. a slightly thermophilic bacterium of the phylum Bacteroidetes and the description of Raineyaceae fam. nov.</title>
        <authorList>
            <person name="Albuquerque L."/>
            <person name="Polonia A.R.M."/>
            <person name="Barroso C."/>
            <person name="Froufe H.J.C."/>
            <person name="Lage O."/>
            <person name="Lobo-Da-Cunha A."/>
            <person name="Egas C."/>
            <person name="Da Costa M.S."/>
        </authorList>
    </citation>
    <scope>NUCLEOTIDE SEQUENCE [LARGE SCALE GENOMIC DNA]</scope>
    <source>
        <strain evidence="5 6">SPSPC-11</strain>
    </source>
</reference>
<dbReference type="RefSeq" id="WP_101358713.1">
    <property type="nucleotide sequence ID" value="NZ_NKXO01000020.1"/>
</dbReference>
<feature type="domain" description="AAA+ ATPase" evidence="4">
    <location>
        <begin position="630"/>
        <end position="768"/>
    </location>
</feature>
<organism evidence="5 6">
    <name type="scientific">Raineya orbicola</name>
    <dbReference type="NCBI Taxonomy" id="2016530"/>
    <lineage>
        <taxon>Bacteria</taxon>
        <taxon>Pseudomonadati</taxon>
        <taxon>Bacteroidota</taxon>
        <taxon>Cytophagia</taxon>
        <taxon>Cytophagales</taxon>
        <taxon>Raineyaceae</taxon>
        <taxon>Raineya</taxon>
    </lineage>
</organism>
<evidence type="ECO:0000313" key="5">
    <source>
        <dbReference type="EMBL" id="PKQ69289.1"/>
    </source>
</evidence>
<name>A0A2N3IG40_9BACT</name>
<dbReference type="InterPro" id="IPR027417">
    <property type="entry name" value="P-loop_NTPase"/>
</dbReference>
<dbReference type="EMBL" id="NKXO01000020">
    <property type="protein sequence ID" value="PKQ69289.1"/>
    <property type="molecule type" value="Genomic_DNA"/>
</dbReference>
<evidence type="ECO:0000313" key="6">
    <source>
        <dbReference type="Proteomes" id="UP000233387"/>
    </source>
</evidence>
<keyword evidence="2" id="KW-0547">Nucleotide-binding</keyword>